<dbReference type="GO" id="GO:0003960">
    <property type="term" value="F:quinone reductase (NADPH) activity"/>
    <property type="evidence" value="ECO:0007669"/>
    <property type="project" value="TreeGrafter"/>
</dbReference>
<sequence length="321" mass="33301">MTMKAVWMAEFGGPEVLHVGDSAVPVPGPNEVLIEVEAAGITYGDVMKRQGAFGTFDLPAGMGQEVAGTVRSSGSGGPAVGSRVAAMVEHGYAEFAIAQTGSVVPLPDSVDSHDAAILWVHGATAYQTLCDAGRIMSGDTVLVHAAAGGVGTLAIQLARLLGAGVVIGTAGTPQKLNHIRSYGADFAVDYSEAGWAKTVLELTDGHGVDLVLDSVGGQTSQDTLDCIAPFGRIVTFGAASGTPPTYSGMALMTQNLTVTGYSLMGWRSRQDAFSQALEQLLAYAADGRLRPKVTEYRLDDVVEAHRALVGRQTVGSLVLRP</sequence>
<comment type="caution">
    <text evidence="4">The sequence shown here is derived from an EMBL/GenBank/DDBJ whole genome shotgun (WGS) entry which is preliminary data.</text>
</comment>
<dbReference type="Pfam" id="PF00107">
    <property type="entry name" value="ADH_zinc_N"/>
    <property type="match status" value="1"/>
</dbReference>
<keyword evidence="5" id="KW-1185">Reference proteome</keyword>
<dbReference type="InterPro" id="IPR036291">
    <property type="entry name" value="NAD(P)-bd_dom_sf"/>
</dbReference>
<reference evidence="4 5" key="1">
    <citation type="submission" date="2016-01" db="EMBL/GenBank/DDBJ databases">
        <authorList>
            <consortium name="TB Trials Study Group"/>
            <person name="Sutton G."/>
            <person name="Brinkac L."/>
            <person name="Sanka R."/>
            <person name="Adams M."/>
            <person name="Lau E.L."/>
            <person name="Macaden R."/>
            <person name="Grewal H.M.S."/>
        </authorList>
    </citation>
    <scope>NUCLEOTIDE SEQUENCE [LARGE SCALE GENOMIC DNA]</scope>
    <source>
        <strain evidence="4 5">IS-1744</strain>
    </source>
</reference>
<dbReference type="GO" id="GO:0005829">
    <property type="term" value="C:cytosol"/>
    <property type="evidence" value="ECO:0007669"/>
    <property type="project" value="TreeGrafter"/>
</dbReference>
<dbReference type="GO" id="GO:0008270">
    <property type="term" value="F:zinc ion binding"/>
    <property type="evidence" value="ECO:0007669"/>
    <property type="project" value="InterPro"/>
</dbReference>
<dbReference type="SMART" id="SM00829">
    <property type="entry name" value="PKS_ER"/>
    <property type="match status" value="1"/>
</dbReference>
<gene>
    <name evidence="4" type="ORF">AU192_21270</name>
</gene>
<keyword evidence="2" id="KW-0560">Oxidoreductase</keyword>
<dbReference type="GO" id="GO:0070402">
    <property type="term" value="F:NADPH binding"/>
    <property type="evidence" value="ECO:0007669"/>
    <property type="project" value="TreeGrafter"/>
</dbReference>
<dbReference type="InterPro" id="IPR020843">
    <property type="entry name" value="ER"/>
</dbReference>
<accession>A0A124EPR1</accession>
<dbReference type="PANTHER" id="PTHR48106:SF13">
    <property type="entry name" value="QUINONE OXIDOREDUCTASE-RELATED"/>
    <property type="match status" value="1"/>
</dbReference>
<keyword evidence="1" id="KW-0521">NADP</keyword>
<dbReference type="SUPFAM" id="SSF51735">
    <property type="entry name" value="NAD(P)-binding Rossmann-fold domains"/>
    <property type="match status" value="1"/>
</dbReference>
<dbReference type="InterPro" id="IPR013149">
    <property type="entry name" value="ADH-like_C"/>
</dbReference>
<evidence type="ECO:0000313" key="5">
    <source>
        <dbReference type="Proteomes" id="UP000053707"/>
    </source>
</evidence>
<protein>
    <recommendedName>
        <fullName evidence="3">Enoyl reductase (ER) domain-containing protein</fullName>
    </recommendedName>
</protein>
<evidence type="ECO:0000313" key="4">
    <source>
        <dbReference type="EMBL" id="KUI17041.1"/>
    </source>
</evidence>
<dbReference type="Pfam" id="PF08240">
    <property type="entry name" value="ADH_N"/>
    <property type="match status" value="1"/>
</dbReference>
<evidence type="ECO:0000256" key="1">
    <source>
        <dbReference type="ARBA" id="ARBA00022857"/>
    </source>
</evidence>
<evidence type="ECO:0000259" key="3">
    <source>
        <dbReference type="SMART" id="SM00829"/>
    </source>
</evidence>
<dbReference type="PANTHER" id="PTHR48106">
    <property type="entry name" value="QUINONE OXIDOREDUCTASE PIG3-RELATED"/>
    <property type="match status" value="1"/>
</dbReference>
<organism evidence="4 5">
    <name type="scientific">Mycobacterium lehmannii</name>
    <dbReference type="NCBI Taxonomy" id="2048550"/>
    <lineage>
        <taxon>Bacteria</taxon>
        <taxon>Bacillati</taxon>
        <taxon>Actinomycetota</taxon>
        <taxon>Actinomycetes</taxon>
        <taxon>Mycobacteriales</taxon>
        <taxon>Mycobacteriaceae</taxon>
        <taxon>Mycobacterium</taxon>
    </lineage>
</organism>
<feature type="domain" description="Enoyl reductase (ER)" evidence="3">
    <location>
        <begin position="12"/>
        <end position="319"/>
    </location>
</feature>
<dbReference type="Proteomes" id="UP000053707">
    <property type="component" value="Unassembled WGS sequence"/>
</dbReference>
<dbReference type="InterPro" id="IPR013154">
    <property type="entry name" value="ADH-like_N"/>
</dbReference>
<name>A0A124EPR1_9MYCO</name>
<dbReference type="GO" id="GO:0035925">
    <property type="term" value="F:mRNA 3'-UTR AU-rich region binding"/>
    <property type="evidence" value="ECO:0007669"/>
    <property type="project" value="TreeGrafter"/>
</dbReference>
<evidence type="ECO:0000256" key="2">
    <source>
        <dbReference type="ARBA" id="ARBA00023002"/>
    </source>
</evidence>
<dbReference type="Gene3D" id="3.40.50.720">
    <property type="entry name" value="NAD(P)-binding Rossmann-like Domain"/>
    <property type="match status" value="1"/>
</dbReference>
<dbReference type="InterPro" id="IPR002364">
    <property type="entry name" value="Quin_OxRdtase/zeta-crystal_CS"/>
</dbReference>
<dbReference type="InterPro" id="IPR011032">
    <property type="entry name" value="GroES-like_sf"/>
</dbReference>
<dbReference type="Gene3D" id="3.90.180.10">
    <property type="entry name" value="Medium-chain alcohol dehydrogenases, catalytic domain"/>
    <property type="match status" value="1"/>
</dbReference>
<proteinExistence type="predicted"/>
<dbReference type="AlphaFoldDB" id="A0A124EPR1"/>
<dbReference type="PROSITE" id="PS01162">
    <property type="entry name" value="QOR_ZETA_CRYSTAL"/>
    <property type="match status" value="1"/>
</dbReference>
<dbReference type="SUPFAM" id="SSF50129">
    <property type="entry name" value="GroES-like"/>
    <property type="match status" value="1"/>
</dbReference>
<dbReference type="EMBL" id="LQIR01000014">
    <property type="protein sequence ID" value="KUI17041.1"/>
    <property type="molecule type" value="Genomic_DNA"/>
</dbReference>